<evidence type="ECO:0000256" key="4">
    <source>
        <dbReference type="PROSITE-ProRule" id="PRU00723"/>
    </source>
</evidence>
<feature type="region of interest" description="Disordered" evidence="5">
    <location>
        <begin position="108"/>
        <end position="142"/>
    </location>
</feature>
<name>A0A5B7HY02_PORTR</name>
<dbReference type="SUPFAM" id="SSF90229">
    <property type="entry name" value="CCCH zinc finger"/>
    <property type="match status" value="1"/>
</dbReference>
<dbReference type="Gene3D" id="4.10.1000.10">
    <property type="entry name" value="Zinc finger, CCCH-type"/>
    <property type="match status" value="1"/>
</dbReference>
<reference evidence="7 8" key="1">
    <citation type="submission" date="2019-05" db="EMBL/GenBank/DDBJ databases">
        <title>Another draft genome of Portunus trituberculatus and its Hox gene families provides insights of decapod evolution.</title>
        <authorList>
            <person name="Jeong J.-H."/>
            <person name="Song I."/>
            <person name="Kim S."/>
            <person name="Choi T."/>
            <person name="Kim D."/>
            <person name="Ryu S."/>
            <person name="Kim W."/>
        </authorList>
    </citation>
    <scope>NUCLEOTIDE SEQUENCE [LARGE SCALE GENOMIC DNA]</scope>
    <source>
        <tissue evidence="7">Muscle</tissue>
    </source>
</reference>
<dbReference type="InterPro" id="IPR036855">
    <property type="entry name" value="Znf_CCCH_sf"/>
</dbReference>
<feature type="domain" description="C3H1-type" evidence="6">
    <location>
        <begin position="1"/>
        <end position="18"/>
    </location>
</feature>
<keyword evidence="1 4" id="KW-0479">Metal-binding</keyword>
<evidence type="ECO:0000256" key="2">
    <source>
        <dbReference type="ARBA" id="ARBA00022771"/>
    </source>
</evidence>
<feature type="zinc finger region" description="C3H1-type" evidence="4">
    <location>
        <begin position="1"/>
        <end position="18"/>
    </location>
</feature>
<feature type="domain" description="C3H1-type" evidence="6">
    <location>
        <begin position="20"/>
        <end position="48"/>
    </location>
</feature>
<keyword evidence="8" id="KW-1185">Reference proteome</keyword>
<evidence type="ECO:0000256" key="1">
    <source>
        <dbReference type="ARBA" id="ARBA00022723"/>
    </source>
</evidence>
<evidence type="ECO:0000313" key="7">
    <source>
        <dbReference type="EMBL" id="MPC73324.1"/>
    </source>
</evidence>
<keyword evidence="3 4" id="KW-0862">Zinc</keyword>
<evidence type="ECO:0000313" key="8">
    <source>
        <dbReference type="Proteomes" id="UP000324222"/>
    </source>
</evidence>
<dbReference type="AlphaFoldDB" id="A0A5B7HY02"/>
<comment type="caution">
    <text evidence="7">The sequence shown here is derived from an EMBL/GenBank/DDBJ whole genome shotgun (WGS) entry which is preliminary data.</text>
</comment>
<dbReference type="GO" id="GO:0008270">
    <property type="term" value="F:zinc ion binding"/>
    <property type="evidence" value="ECO:0007669"/>
    <property type="project" value="UniProtKB-KW"/>
</dbReference>
<evidence type="ECO:0000256" key="5">
    <source>
        <dbReference type="SAM" id="MobiDB-lite"/>
    </source>
</evidence>
<evidence type="ECO:0000259" key="6">
    <source>
        <dbReference type="PROSITE" id="PS50103"/>
    </source>
</evidence>
<dbReference type="Proteomes" id="UP000324222">
    <property type="component" value="Unassembled WGS sequence"/>
</dbReference>
<sequence>MNGVCREGDRCHFSHNRDSSRPSMICRYYLKGNCYYGRSCSTHHHTTPLPLPIPVPHHTTHIFNTHHTTANTTPHHTTLHHTTPHHTTTMTISSPATLLDRYDHTWPGHQSGSEYSQTEGPPTHLGESSQQGPACTNTSRHKDTLSLSAPHVQSSQPSLLSQRWVWQRCCCSRLKYGHEMKVDLVVQFTLP</sequence>
<accession>A0A5B7HY02</accession>
<gene>
    <name evidence="7" type="primary">mkrn2</name>
    <name evidence="7" type="ORF">E2C01_067648</name>
</gene>
<protein>
    <submittedName>
        <fullName evidence="7">Putative E3 ubiquitin-protein ligase makorin-2</fullName>
    </submittedName>
</protein>
<dbReference type="InterPro" id="IPR000571">
    <property type="entry name" value="Znf_CCCH"/>
</dbReference>
<feature type="zinc finger region" description="C3H1-type" evidence="4">
    <location>
        <begin position="20"/>
        <end position="48"/>
    </location>
</feature>
<dbReference type="EMBL" id="VSRR010036577">
    <property type="protein sequence ID" value="MPC73324.1"/>
    <property type="molecule type" value="Genomic_DNA"/>
</dbReference>
<evidence type="ECO:0000256" key="3">
    <source>
        <dbReference type="ARBA" id="ARBA00022833"/>
    </source>
</evidence>
<dbReference type="OrthoDB" id="411372at2759"/>
<proteinExistence type="predicted"/>
<keyword evidence="2 4" id="KW-0863">Zinc-finger</keyword>
<dbReference type="PROSITE" id="PS50103">
    <property type="entry name" value="ZF_C3H1"/>
    <property type="match status" value="2"/>
</dbReference>
<organism evidence="7 8">
    <name type="scientific">Portunus trituberculatus</name>
    <name type="common">Swimming crab</name>
    <name type="synonym">Neptunus trituberculatus</name>
    <dbReference type="NCBI Taxonomy" id="210409"/>
    <lineage>
        <taxon>Eukaryota</taxon>
        <taxon>Metazoa</taxon>
        <taxon>Ecdysozoa</taxon>
        <taxon>Arthropoda</taxon>
        <taxon>Crustacea</taxon>
        <taxon>Multicrustacea</taxon>
        <taxon>Malacostraca</taxon>
        <taxon>Eumalacostraca</taxon>
        <taxon>Eucarida</taxon>
        <taxon>Decapoda</taxon>
        <taxon>Pleocyemata</taxon>
        <taxon>Brachyura</taxon>
        <taxon>Eubrachyura</taxon>
        <taxon>Portunoidea</taxon>
        <taxon>Portunidae</taxon>
        <taxon>Portuninae</taxon>
        <taxon>Portunus</taxon>
    </lineage>
</organism>
<feature type="compositionally biased region" description="Polar residues" evidence="5">
    <location>
        <begin position="108"/>
        <end position="138"/>
    </location>
</feature>